<feature type="transmembrane region" description="Helical" evidence="1">
    <location>
        <begin position="257"/>
        <end position="274"/>
    </location>
</feature>
<feature type="transmembrane region" description="Helical" evidence="1">
    <location>
        <begin position="280"/>
        <end position="296"/>
    </location>
</feature>
<feature type="transmembrane region" description="Helical" evidence="1">
    <location>
        <begin position="178"/>
        <end position="200"/>
    </location>
</feature>
<protein>
    <recommendedName>
        <fullName evidence="4">Glycosyltransferase RgtA/B/C/D-like domain-containing protein</fullName>
    </recommendedName>
</protein>
<dbReference type="EMBL" id="MFJV01000001">
    <property type="protein sequence ID" value="OGG23910.1"/>
    <property type="molecule type" value="Genomic_DNA"/>
</dbReference>
<proteinExistence type="predicted"/>
<evidence type="ECO:0000313" key="3">
    <source>
        <dbReference type="Proteomes" id="UP000178759"/>
    </source>
</evidence>
<evidence type="ECO:0008006" key="4">
    <source>
        <dbReference type="Google" id="ProtNLM"/>
    </source>
</evidence>
<evidence type="ECO:0000256" key="1">
    <source>
        <dbReference type="SAM" id="Phobius"/>
    </source>
</evidence>
<feature type="transmembrane region" description="Helical" evidence="1">
    <location>
        <begin position="303"/>
        <end position="324"/>
    </location>
</feature>
<comment type="caution">
    <text evidence="2">The sequence shown here is derived from an EMBL/GenBank/DDBJ whole genome shotgun (WGS) entry which is preliminary data.</text>
</comment>
<keyword evidence="1" id="KW-1133">Transmembrane helix</keyword>
<feature type="transmembrane region" description="Helical" evidence="1">
    <location>
        <begin position="146"/>
        <end position="171"/>
    </location>
</feature>
<reference evidence="2 3" key="1">
    <citation type="journal article" date="2016" name="Nat. Commun.">
        <title>Thousands of microbial genomes shed light on interconnected biogeochemical processes in an aquifer system.</title>
        <authorList>
            <person name="Anantharaman K."/>
            <person name="Brown C.T."/>
            <person name="Hug L.A."/>
            <person name="Sharon I."/>
            <person name="Castelle C.J."/>
            <person name="Probst A.J."/>
            <person name="Thomas B.C."/>
            <person name="Singh A."/>
            <person name="Wilkins M.J."/>
            <person name="Karaoz U."/>
            <person name="Brodie E.L."/>
            <person name="Williams K.H."/>
            <person name="Hubbard S.S."/>
            <person name="Banfield J.F."/>
        </authorList>
    </citation>
    <scope>NUCLEOTIDE SEQUENCE [LARGE SCALE GENOMIC DNA]</scope>
</reference>
<name>A0A1F6AGM7_9BACT</name>
<dbReference type="Proteomes" id="UP000178759">
    <property type="component" value="Unassembled WGS sequence"/>
</dbReference>
<dbReference type="STRING" id="1798392.A3A79_01780"/>
<feature type="transmembrane region" description="Helical" evidence="1">
    <location>
        <begin position="115"/>
        <end position="134"/>
    </location>
</feature>
<feature type="transmembrane region" description="Helical" evidence="1">
    <location>
        <begin position="83"/>
        <end position="103"/>
    </location>
</feature>
<organism evidence="2 3">
    <name type="scientific">Candidatus Gottesmanbacteria bacterium RIFCSPLOWO2_01_FULL_43_11b</name>
    <dbReference type="NCBI Taxonomy" id="1798392"/>
    <lineage>
        <taxon>Bacteria</taxon>
        <taxon>Candidatus Gottesmaniibacteriota</taxon>
    </lineage>
</organism>
<dbReference type="AlphaFoldDB" id="A0A1F6AGM7"/>
<feature type="transmembrane region" description="Helical" evidence="1">
    <location>
        <begin position="220"/>
        <end position="245"/>
    </location>
</feature>
<accession>A0A1F6AGM7</accession>
<keyword evidence="1" id="KW-0472">Membrane</keyword>
<evidence type="ECO:0000313" key="2">
    <source>
        <dbReference type="EMBL" id="OGG23910.1"/>
    </source>
</evidence>
<sequence length="444" mass="49779">MRARTFSITILFFILLRVVFLTSLPIVTDEAIYMHWGSKFLTTWDDPQMPLSLQGKQAATLLTLGISQLAPLDPLVAARLSTVLFSLLVFLAFQSNSLALLLLATSPLFLFFNRLAIPDTAVAASYTLAMVLAFKLQKKPTVLHSLLLGLTVAVGWWFKSTALLALPAIFFTVGIRGILPILIALLFSIGLIQIPLLHRVVPLSQTEHVFTIAQLLAFPWTFWLNNVVMVLEAILIMSSPIALLAFFQNKIFKQKTLWIWFLTPVVSEIVLAKIFNLRYLIMAVPAFCLLLAFLLERKRIFSGIVVTTSLFLSVFMVVNPIGFYTSLTLLSSVKQDISQYVTGWASGWGVKETAEFLQNEAKSGPITVFVRLDSGNPESAMYVYLRNNKNIRILPITYLPSVPTISSYFVSRGTQYADLGDRLEEVIRFPKPLDNEFVGIYRIN</sequence>
<keyword evidence="1" id="KW-0812">Transmembrane</keyword>
<gene>
    <name evidence="2" type="ORF">A3A79_01780</name>
</gene>